<reference evidence="3" key="1">
    <citation type="journal article" date="2019" name="Int. J. Syst. Evol. Microbiol.">
        <title>The Global Catalogue of Microorganisms (GCM) 10K type strain sequencing project: providing services to taxonomists for standard genome sequencing and annotation.</title>
        <authorList>
            <consortium name="The Broad Institute Genomics Platform"/>
            <consortium name="The Broad Institute Genome Sequencing Center for Infectious Disease"/>
            <person name="Wu L."/>
            <person name="Ma J."/>
        </authorList>
    </citation>
    <scope>NUCLEOTIDE SEQUENCE [LARGE SCALE GENOMIC DNA]</scope>
    <source>
        <strain evidence="3">JCM 16898</strain>
    </source>
</reference>
<dbReference type="InterPro" id="IPR029058">
    <property type="entry name" value="AB_hydrolase_fold"/>
</dbReference>
<feature type="domain" description="BD-FAE-like" evidence="1">
    <location>
        <begin position="104"/>
        <end position="161"/>
    </location>
</feature>
<sequence length="165" mass="17922">MLTSVSPSSASTCCAAPSSDARGRFLRRRGDADASGVGVALVSGRHVVLPVPACPRDHRDRDRGARLAAPSFHGAFRHGTGHRGGCRRSRPLGDVYGTKLHANVWRPANKDARGRVLVYVHGGGFTGGALDQRPTLLQWYANQGYTVFDVEYRMHPQPLWPRGNP</sequence>
<dbReference type="InterPro" id="IPR049492">
    <property type="entry name" value="BD-FAE-like_dom"/>
</dbReference>
<accession>A0ABP6WUI8</accession>
<dbReference type="SUPFAM" id="SSF53474">
    <property type="entry name" value="alpha/beta-Hydrolases"/>
    <property type="match status" value="1"/>
</dbReference>
<gene>
    <name evidence="2" type="ORF">GCM10022222_45740</name>
</gene>
<comment type="caution">
    <text evidence="2">The sequence shown here is derived from an EMBL/GenBank/DDBJ whole genome shotgun (WGS) entry which is preliminary data.</text>
</comment>
<keyword evidence="3" id="KW-1185">Reference proteome</keyword>
<proteinExistence type="predicted"/>
<evidence type="ECO:0000313" key="3">
    <source>
        <dbReference type="Proteomes" id="UP001500689"/>
    </source>
</evidence>
<dbReference type="Pfam" id="PF20434">
    <property type="entry name" value="BD-FAE"/>
    <property type="match status" value="1"/>
</dbReference>
<dbReference type="EMBL" id="BAAAZN010000009">
    <property type="protein sequence ID" value="GAA3556921.1"/>
    <property type="molecule type" value="Genomic_DNA"/>
</dbReference>
<dbReference type="Proteomes" id="UP001500689">
    <property type="component" value="Unassembled WGS sequence"/>
</dbReference>
<evidence type="ECO:0000313" key="2">
    <source>
        <dbReference type="EMBL" id="GAA3556921.1"/>
    </source>
</evidence>
<name>A0ABP6WUI8_9PSEU</name>
<protein>
    <recommendedName>
        <fullName evidence="1">BD-FAE-like domain-containing protein</fullName>
    </recommendedName>
</protein>
<dbReference type="RefSeq" id="WP_344862997.1">
    <property type="nucleotide sequence ID" value="NZ_BAAAZN010000009.1"/>
</dbReference>
<dbReference type="Gene3D" id="3.40.50.1820">
    <property type="entry name" value="alpha/beta hydrolase"/>
    <property type="match status" value="1"/>
</dbReference>
<evidence type="ECO:0000259" key="1">
    <source>
        <dbReference type="Pfam" id="PF20434"/>
    </source>
</evidence>
<organism evidence="2 3">
    <name type="scientific">Amycolatopsis ultiminotia</name>
    <dbReference type="NCBI Taxonomy" id="543629"/>
    <lineage>
        <taxon>Bacteria</taxon>
        <taxon>Bacillati</taxon>
        <taxon>Actinomycetota</taxon>
        <taxon>Actinomycetes</taxon>
        <taxon>Pseudonocardiales</taxon>
        <taxon>Pseudonocardiaceae</taxon>
        <taxon>Amycolatopsis</taxon>
    </lineage>
</organism>